<name>A0A5C7F593_9BACI</name>
<dbReference type="OrthoDB" id="9805682at2"/>
<comment type="subcellular location">
    <subcellularLocation>
        <location evidence="1">Cell inner membrane</location>
        <topology evidence="1">Multi-pass membrane protein</topology>
    </subcellularLocation>
    <subcellularLocation>
        <location evidence="9">Cell membrane</location>
        <topology evidence="9">Multi-pass membrane protein</topology>
    </subcellularLocation>
</comment>
<dbReference type="Gene3D" id="1.20.81.30">
    <property type="entry name" value="Type II secretion system (T2SS), domain F"/>
    <property type="match status" value="2"/>
</dbReference>
<evidence type="ECO:0000256" key="10">
    <source>
        <dbReference type="SAM" id="Phobius"/>
    </source>
</evidence>
<dbReference type="PRINTS" id="PR00812">
    <property type="entry name" value="BCTERIALGSPF"/>
</dbReference>
<sequence>MPFYQYYGRDGAGIPVQGRLKAPTTIDAREKLEKKQIYVKEVLPLEGWLYQDIKLFQRTKAKDLVLFLRQMATLLEAGISLVDSVRLLRGQIKNKLWKEALAAVEEDIRSGTPFSEAAEKQRHIFPPLMTNMVRAGEAGGSLDDIMERLAISFEKQYRLKQKVLSALSYPLILAAASIGVVVFLLAVVVPTFAVMFSGFGAELPWITQFVLSAGSIASQFWWVVVLFALVFPVSMYAAKRNRTYRYWKDYVLLRLPVIGSILRKAALARMSRTWSSLFSSSVPILHATSIVERIVGNEVLASVIRDSKVSLEKGESLAVPMENHWIFPPLVTQMVAVGEETGALDQMFAKVADYYEEEVDQSTDRMKSMLEPVLIAVLAVVVGVIVAAIAVPMFEVFDTIQ</sequence>
<dbReference type="GO" id="GO:0009306">
    <property type="term" value="P:protein secretion"/>
    <property type="evidence" value="ECO:0007669"/>
    <property type="project" value="InterPro"/>
</dbReference>
<feature type="transmembrane region" description="Helical" evidence="10">
    <location>
        <begin position="219"/>
        <end position="238"/>
    </location>
</feature>
<keyword evidence="6 9" id="KW-0812">Transmembrane</keyword>
<comment type="similarity">
    <text evidence="2 9">Belongs to the GSP F family.</text>
</comment>
<dbReference type="InterPro" id="IPR042094">
    <property type="entry name" value="T2SS_GspF_sf"/>
</dbReference>
<dbReference type="Pfam" id="PF00482">
    <property type="entry name" value="T2SSF"/>
    <property type="match status" value="2"/>
</dbReference>
<dbReference type="RefSeq" id="WP_147803500.1">
    <property type="nucleotide sequence ID" value="NZ_CP144914.1"/>
</dbReference>
<dbReference type="InterPro" id="IPR003004">
    <property type="entry name" value="GspF/PilC"/>
</dbReference>
<dbReference type="GO" id="GO:0005886">
    <property type="term" value="C:plasma membrane"/>
    <property type="evidence" value="ECO:0007669"/>
    <property type="project" value="UniProtKB-SubCell"/>
</dbReference>
<dbReference type="AlphaFoldDB" id="A0A5C7F593"/>
<dbReference type="FunFam" id="1.20.81.30:FF:000001">
    <property type="entry name" value="Type II secretion system protein F"/>
    <property type="match status" value="2"/>
</dbReference>
<keyword evidence="3 9" id="KW-0813">Transport</keyword>
<protein>
    <submittedName>
        <fullName evidence="12">Type II secretion system F family protein</fullName>
    </submittedName>
</protein>
<evidence type="ECO:0000256" key="4">
    <source>
        <dbReference type="ARBA" id="ARBA00022475"/>
    </source>
</evidence>
<evidence type="ECO:0000313" key="12">
    <source>
        <dbReference type="EMBL" id="WWD79191.1"/>
    </source>
</evidence>
<evidence type="ECO:0000256" key="1">
    <source>
        <dbReference type="ARBA" id="ARBA00004429"/>
    </source>
</evidence>
<dbReference type="PROSITE" id="PS00874">
    <property type="entry name" value="T2SP_F"/>
    <property type="match status" value="1"/>
</dbReference>
<dbReference type="PANTHER" id="PTHR30012">
    <property type="entry name" value="GENERAL SECRETION PATHWAY PROTEIN"/>
    <property type="match status" value="1"/>
</dbReference>
<reference evidence="12 13" key="1">
    <citation type="submission" date="2024-01" db="EMBL/GenBank/DDBJ databases">
        <title>Complete Genome Sequence of Alkalicoccus halolimnae BZ-SZ-XJ29T, a Moderately Halophilic Bacterium Isolated from a Salt Lake.</title>
        <authorList>
            <person name="Zhao B."/>
        </authorList>
    </citation>
    <scope>NUCLEOTIDE SEQUENCE [LARGE SCALE GENOMIC DNA]</scope>
    <source>
        <strain evidence="12 13">BZ-SZ-XJ29</strain>
    </source>
</reference>
<keyword evidence="5" id="KW-0997">Cell inner membrane</keyword>
<dbReference type="Proteomes" id="UP000321816">
    <property type="component" value="Chromosome"/>
</dbReference>
<evidence type="ECO:0000313" key="13">
    <source>
        <dbReference type="Proteomes" id="UP000321816"/>
    </source>
</evidence>
<feature type="domain" description="Type II secretion system protein GspF" evidence="11">
    <location>
        <begin position="67"/>
        <end position="190"/>
    </location>
</feature>
<evidence type="ECO:0000256" key="7">
    <source>
        <dbReference type="ARBA" id="ARBA00022989"/>
    </source>
</evidence>
<evidence type="ECO:0000256" key="2">
    <source>
        <dbReference type="ARBA" id="ARBA00005745"/>
    </source>
</evidence>
<evidence type="ECO:0000256" key="3">
    <source>
        <dbReference type="ARBA" id="ARBA00022448"/>
    </source>
</evidence>
<feature type="transmembrane region" description="Helical" evidence="10">
    <location>
        <begin position="166"/>
        <end position="199"/>
    </location>
</feature>
<accession>A0A5C7F593</accession>
<dbReference type="PANTHER" id="PTHR30012:SF0">
    <property type="entry name" value="TYPE II SECRETION SYSTEM PROTEIN F-RELATED"/>
    <property type="match status" value="1"/>
</dbReference>
<feature type="domain" description="Type II secretion system protein GspF" evidence="11">
    <location>
        <begin position="271"/>
        <end position="392"/>
    </location>
</feature>
<keyword evidence="7 10" id="KW-1133">Transmembrane helix</keyword>
<keyword evidence="4" id="KW-1003">Cell membrane</keyword>
<dbReference type="KEGG" id="ahal:FTX54_012280"/>
<evidence type="ECO:0000256" key="5">
    <source>
        <dbReference type="ARBA" id="ARBA00022519"/>
    </source>
</evidence>
<evidence type="ECO:0000259" key="11">
    <source>
        <dbReference type="Pfam" id="PF00482"/>
    </source>
</evidence>
<evidence type="ECO:0000256" key="9">
    <source>
        <dbReference type="RuleBase" id="RU003923"/>
    </source>
</evidence>
<gene>
    <name evidence="12" type="ORF">FTX54_012280</name>
</gene>
<keyword evidence="13" id="KW-1185">Reference proteome</keyword>
<dbReference type="InterPro" id="IPR018076">
    <property type="entry name" value="T2SS_GspF_dom"/>
</dbReference>
<evidence type="ECO:0000256" key="8">
    <source>
        <dbReference type="ARBA" id="ARBA00023136"/>
    </source>
</evidence>
<organism evidence="12 13">
    <name type="scientific">Alkalicoccus halolimnae</name>
    <dbReference type="NCBI Taxonomy" id="1667239"/>
    <lineage>
        <taxon>Bacteria</taxon>
        <taxon>Bacillati</taxon>
        <taxon>Bacillota</taxon>
        <taxon>Bacilli</taxon>
        <taxon>Bacillales</taxon>
        <taxon>Bacillaceae</taxon>
        <taxon>Alkalicoccus</taxon>
    </lineage>
</organism>
<dbReference type="EMBL" id="CP144914">
    <property type="protein sequence ID" value="WWD79191.1"/>
    <property type="molecule type" value="Genomic_DNA"/>
</dbReference>
<feature type="transmembrane region" description="Helical" evidence="10">
    <location>
        <begin position="373"/>
        <end position="394"/>
    </location>
</feature>
<dbReference type="InterPro" id="IPR001992">
    <property type="entry name" value="T2SS_GspF/T4SS_PilC_CS"/>
</dbReference>
<evidence type="ECO:0000256" key="6">
    <source>
        <dbReference type="ARBA" id="ARBA00022692"/>
    </source>
</evidence>
<keyword evidence="8 10" id="KW-0472">Membrane</keyword>
<proteinExistence type="inferred from homology"/>